<dbReference type="PROSITE" id="PS52040">
    <property type="entry name" value="TOPO_IIA"/>
    <property type="match status" value="1"/>
</dbReference>
<dbReference type="InterPro" id="IPR005742">
    <property type="entry name" value="TopoIV_A_Gneg"/>
</dbReference>
<dbReference type="HOGENOM" id="CLU_002977_4_1_5"/>
<dbReference type="PANTHER" id="PTHR43493:SF1">
    <property type="entry name" value="DNA TOPOISOMERASE 4 SUBUNIT A"/>
    <property type="match status" value="1"/>
</dbReference>
<dbReference type="PATRIC" id="fig|1094558.3.peg.1335"/>
<dbReference type="NCBIfam" id="TIGR01062">
    <property type="entry name" value="parC_Gneg"/>
    <property type="match status" value="1"/>
</dbReference>
<evidence type="ECO:0000259" key="9">
    <source>
        <dbReference type="PROSITE" id="PS52040"/>
    </source>
</evidence>
<dbReference type="STRING" id="1094558.ME5_01236"/>
<comment type="function">
    <text evidence="7">Topoisomerase IV is essential for chromosome segregation. It relaxes supercoiled DNA. Performs the decatenation events required during the replication of a circular DNA molecule.</text>
</comment>
<protein>
    <recommendedName>
        <fullName evidence="7">DNA topoisomerase 4 subunit A</fullName>
        <ecNumber evidence="7">5.6.2.2</ecNumber>
    </recommendedName>
    <alternativeName>
        <fullName evidence="7">Topoisomerase IV subunit A</fullName>
    </alternativeName>
</protein>
<evidence type="ECO:0000256" key="6">
    <source>
        <dbReference type="ARBA" id="ARBA00023235"/>
    </source>
</evidence>
<proteinExistence type="inferred from homology"/>
<dbReference type="AlphaFoldDB" id="J1JVU4"/>
<keyword evidence="3 7" id="KW-0799">Topoisomerase</keyword>
<dbReference type="OrthoDB" id="9806486at2"/>
<keyword evidence="5 7" id="KW-0472">Membrane</keyword>
<dbReference type="GO" id="GO:0005737">
    <property type="term" value="C:cytoplasm"/>
    <property type="evidence" value="ECO:0007669"/>
    <property type="project" value="TreeGrafter"/>
</dbReference>
<keyword evidence="4 7" id="KW-0238">DNA-binding</keyword>
<dbReference type="RefSeq" id="WP_008039443.1">
    <property type="nucleotide sequence ID" value="NZ_JH725147.1"/>
</dbReference>
<evidence type="ECO:0000256" key="1">
    <source>
        <dbReference type="ARBA" id="ARBA00000185"/>
    </source>
</evidence>
<comment type="subcellular location">
    <subcellularLocation>
        <location evidence="7">Cell membrane</location>
        <topology evidence="7">Peripheral membrane protein</topology>
    </subcellularLocation>
</comment>
<feature type="site" description="Interaction with DNA" evidence="7">
    <location>
        <position position="84"/>
    </location>
</feature>
<dbReference type="GO" id="GO:0005524">
    <property type="term" value="F:ATP binding"/>
    <property type="evidence" value="ECO:0007669"/>
    <property type="project" value="InterPro"/>
</dbReference>
<dbReference type="CDD" id="cd00187">
    <property type="entry name" value="TOP4c"/>
    <property type="match status" value="1"/>
</dbReference>
<evidence type="ECO:0000256" key="8">
    <source>
        <dbReference type="PROSITE-ProRule" id="PRU01384"/>
    </source>
</evidence>
<accession>J1JVU4</accession>
<dbReference type="GO" id="GO:0007059">
    <property type="term" value="P:chromosome segregation"/>
    <property type="evidence" value="ECO:0007669"/>
    <property type="project" value="UniProtKB-UniRule"/>
</dbReference>
<dbReference type="Pfam" id="PF03989">
    <property type="entry name" value="DNA_gyraseA_C"/>
    <property type="match status" value="2"/>
</dbReference>
<dbReference type="GO" id="GO:0005694">
    <property type="term" value="C:chromosome"/>
    <property type="evidence" value="ECO:0007669"/>
    <property type="project" value="InterPro"/>
</dbReference>
<reference evidence="10 11" key="1">
    <citation type="submission" date="2012-03" db="EMBL/GenBank/DDBJ databases">
        <title>The Genome Sequence of Bartonella tamiae Th239.</title>
        <authorList>
            <consortium name="The Broad Institute Genome Sequencing Platform"/>
            <consortium name="The Broad Institute Genome Sequencing Center for Infectious Disease"/>
            <person name="Feldgarden M."/>
            <person name="Kirby J."/>
            <person name="Kosoy M."/>
            <person name="Birtles R."/>
            <person name="Probert W.S."/>
            <person name="Chiaraviglio L."/>
            <person name="Young S.K."/>
            <person name="Zeng Q."/>
            <person name="Gargeya S."/>
            <person name="Fitzgerald M."/>
            <person name="Haas B."/>
            <person name="Abouelleil A."/>
            <person name="Alvarado L."/>
            <person name="Arachchi H.M."/>
            <person name="Berlin A."/>
            <person name="Chapman S.B."/>
            <person name="Gearin G."/>
            <person name="Goldberg J."/>
            <person name="Griggs A."/>
            <person name="Gujja S."/>
            <person name="Hansen M."/>
            <person name="Heiman D."/>
            <person name="Howarth C."/>
            <person name="Larimer J."/>
            <person name="Lui A."/>
            <person name="MacDonald P.J.P."/>
            <person name="McCowen C."/>
            <person name="Montmayeur A."/>
            <person name="Murphy C."/>
            <person name="Neiman D."/>
            <person name="Pearson M."/>
            <person name="Priest M."/>
            <person name="Roberts A."/>
            <person name="Saif S."/>
            <person name="Shea T."/>
            <person name="Sisk P."/>
            <person name="Stolte C."/>
            <person name="Sykes S."/>
            <person name="Wortman J."/>
            <person name="Nusbaum C."/>
            <person name="Birren B."/>
        </authorList>
    </citation>
    <scope>NUCLEOTIDE SEQUENCE [LARGE SCALE GENOMIC DNA]</scope>
    <source>
        <strain evidence="10 11">Th239</strain>
    </source>
</reference>
<dbReference type="InterPro" id="IPR013758">
    <property type="entry name" value="Topo_IIA_A/C_ab"/>
</dbReference>
<evidence type="ECO:0000256" key="5">
    <source>
        <dbReference type="ARBA" id="ARBA00023136"/>
    </source>
</evidence>
<dbReference type="Pfam" id="PF00521">
    <property type="entry name" value="DNA_topoisoIV"/>
    <property type="match status" value="1"/>
</dbReference>
<dbReference type="Gene3D" id="3.30.1360.40">
    <property type="match status" value="1"/>
</dbReference>
<dbReference type="InterPro" id="IPR013760">
    <property type="entry name" value="Topo_IIA-like_dom_sf"/>
</dbReference>
<dbReference type="GO" id="GO:0019897">
    <property type="term" value="C:extrinsic component of plasma membrane"/>
    <property type="evidence" value="ECO:0007669"/>
    <property type="project" value="UniProtKB-UniRule"/>
</dbReference>
<dbReference type="Gene3D" id="1.10.268.10">
    <property type="entry name" value="Topoisomerase, domain 3"/>
    <property type="match status" value="1"/>
</dbReference>
<comment type="similarity">
    <text evidence="7">Belongs to the type II topoisomerase GyrA/ParC subunit family. ParC type 1 subfamily.</text>
</comment>
<evidence type="ECO:0000256" key="2">
    <source>
        <dbReference type="ARBA" id="ARBA00022475"/>
    </source>
</evidence>
<keyword evidence="11" id="KW-1185">Reference proteome</keyword>
<dbReference type="FunFam" id="1.10.268.10:FF:000001">
    <property type="entry name" value="DNA gyrase subunit A"/>
    <property type="match status" value="1"/>
</dbReference>
<evidence type="ECO:0000313" key="10">
    <source>
        <dbReference type="EMBL" id="EJF88685.1"/>
    </source>
</evidence>
<dbReference type="HAMAP" id="MF_00936">
    <property type="entry name" value="ParC_type1"/>
    <property type="match status" value="1"/>
</dbReference>
<dbReference type="InterPro" id="IPR050220">
    <property type="entry name" value="Type_II_DNA_Topoisomerases"/>
</dbReference>
<evidence type="ECO:0000256" key="4">
    <source>
        <dbReference type="ARBA" id="ARBA00023125"/>
    </source>
</evidence>
<evidence type="ECO:0000313" key="11">
    <source>
        <dbReference type="Proteomes" id="UP000008952"/>
    </source>
</evidence>
<dbReference type="GO" id="GO:0006265">
    <property type="term" value="P:DNA topological change"/>
    <property type="evidence" value="ECO:0007669"/>
    <property type="project" value="UniProtKB-UniRule"/>
</dbReference>
<feature type="domain" description="Topo IIA-type catalytic" evidence="9">
    <location>
        <begin position="40"/>
        <end position="504"/>
    </location>
</feature>
<comment type="catalytic activity">
    <reaction evidence="1 7 8">
        <text>ATP-dependent breakage, passage and rejoining of double-stranded DNA.</text>
        <dbReference type="EC" id="5.6.2.2"/>
    </reaction>
</comment>
<gene>
    <name evidence="7" type="primary">parC</name>
    <name evidence="10" type="ORF">ME5_01236</name>
</gene>
<dbReference type="InterPro" id="IPR002205">
    <property type="entry name" value="Topo_IIA_dom_A"/>
</dbReference>
<comment type="caution">
    <text evidence="10">The sequence shown here is derived from an EMBL/GenBank/DDBJ whole genome shotgun (WGS) entry which is preliminary data.</text>
</comment>
<comment type="subunit">
    <text evidence="7">Heterotetramer composed of ParC and ParE.</text>
</comment>
<dbReference type="Proteomes" id="UP000008952">
    <property type="component" value="Unassembled WGS sequence"/>
</dbReference>
<dbReference type="SUPFAM" id="SSF56719">
    <property type="entry name" value="Type II DNA topoisomerase"/>
    <property type="match status" value="1"/>
</dbReference>
<evidence type="ECO:0000256" key="3">
    <source>
        <dbReference type="ARBA" id="ARBA00023029"/>
    </source>
</evidence>
<feature type="active site" description="O-(5'-phospho-DNA)-tyrosine intermediate" evidence="7 8">
    <location>
        <position position="128"/>
    </location>
</feature>
<dbReference type="SUPFAM" id="SSF101904">
    <property type="entry name" value="GyrA/ParC C-terminal domain-like"/>
    <property type="match status" value="1"/>
</dbReference>
<dbReference type="GO" id="GO:0003918">
    <property type="term" value="F:DNA topoisomerase type II (double strand cut, ATP-hydrolyzing) activity"/>
    <property type="evidence" value="ECO:0007669"/>
    <property type="project" value="UniProtKB-UniRule"/>
</dbReference>
<dbReference type="GO" id="GO:0009330">
    <property type="term" value="C:DNA topoisomerase type II (double strand cut, ATP-hydrolyzing) complex"/>
    <property type="evidence" value="ECO:0007669"/>
    <property type="project" value="UniProtKB-ARBA"/>
</dbReference>
<dbReference type="EC" id="5.6.2.2" evidence="7"/>
<feature type="site" description="Interaction with DNA" evidence="7">
    <location>
        <position position="86"/>
    </location>
</feature>
<feature type="site" description="Interaction with DNA" evidence="7">
    <location>
        <position position="48"/>
    </location>
</feature>
<dbReference type="InterPro" id="IPR035516">
    <property type="entry name" value="Gyrase/topoIV_suA_C"/>
</dbReference>
<keyword evidence="2 7" id="KW-1003">Cell membrane</keyword>
<dbReference type="InterPro" id="IPR013757">
    <property type="entry name" value="Topo_IIA_A_a_sf"/>
</dbReference>
<dbReference type="Gene3D" id="3.90.199.10">
    <property type="entry name" value="Topoisomerase II, domain 5"/>
    <property type="match status" value="1"/>
</dbReference>
<organism evidence="10 11">
    <name type="scientific">Bartonella tamiae Th239</name>
    <dbReference type="NCBI Taxonomy" id="1094558"/>
    <lineage>
        <taxon>Bacteria</taxon>
        <taxon>Pseudomonadati</taxon>
        <taxon>Pseudomonadota</taxon>
        <taxon>Alphaproteobacteria</taxon>
        <taxon>Hyphomicrobiales</taxon>
        <taxon>Bartonellaceae</taxon>
        <taxon>Bartonella</taxon>
    </lineage>
</organism>
<sequence>MSDKVIRSSENEHIETVDLRSALQERYLAYALSTIMHRALPDVRDGLKPVHRRIIHAMRLLKLNPDQSYAKCARIVGDVMGKFHPHGDTSIYDALVRLAQDFAVRYPLVDGQGNFGNIDGDNAAAMRYTEARMTEVSTLLLDGISENAIDFRPTYNEEDEEPSVLPGAFPNLLANGSSGIAVGMATSIPPHNVAELCDAAIHLISQPEASHSDLLKFVLGPDFPTGGVLVEPKTSIENAYETGRGAFRLRARWHKEEGGRGAYIIVVTEIPYQIQKSRLIEKTAELLLARRLPMLDDIRDESAQDIRIVLEPKNRSVDPELLMESLFKLTDFEVRVPLNLNVLTLGKVPNVLSLKETLKQWLAHRQEVLTRRAQHRLDNIAHRLEILGGYLIAYLNLDEVIRIIREEEEPKKSLISHFELSEIQAEAILNMRLRSLRKLEEFEIRKEFEGLKEEAKDLHALLASQVKQWKAIAQEIGEVRKKYSPDSFLGKRRTTFEDAPTHNFEEIHQAMIEKEPVTIIISEKGWMRALKGHISDHSNFSFKEGDRLKFAFPAYTTDKIVVMSTGGKFFTLGAHILPGGRGHGEPIRILVEMDNDQDILTAFVHDPKQKRLLASHLGNGFIIPESDLIATTRKGKQIMNVKFPDEAFICVPVSGDHVAIVGENRKMLVFPIEQIPEMTRGKGVRLQRYKDGGVSDITTFNIEDGLTWKDTAERIFIRQSNDLIEWSGHRAAAGRMVPKGFPRSGKFSV</sequence>
<feature type="site" description="Transition state stabilizer" evidence="7">
    <location>
        <position position="127"/>
    </location>
</feature>
<dbReference type="PANTHER" id="PTHR43493">
    <property type="entry name" value="DNA GYRASE/TOPOISOMERASE SUBUNIT A"/>
    <property type="match status" value="1"/>
</dbReference>
<dbReference type="NCBIfam" id="NF004044">
    <property type="entry name" value="PRK05561.1"/>
    <property type="match status" value="1"/>
</dbReference>
<dbReference type="Gene3D" id="2.120.10.90">
    <property type="entry name" value="DNA gyrase/topoisomerase IV, subunit A, C-terminal"/>
    <property type="match status" value="1"/>
</dbReference>
<keyword evidence="6 7" id="KW-0413">Isomerase</keyword>
<dbReference type="GO" id="GO:0003677">
    <property type="term" value="F:DNA binding"/>
    <property type="evidence" value="ECO:0007669"/>
    <property type="project" value="UniProtKB-UniRule"/>
</dbReference>
<dbReference type="EMBL" id="AIMB01000008">
    <property type="protein sequence ID" value="EJF88685.1"/>
    <property type="molecule type" value="Genomic_DNA"/>
</dbReference>
<evidence type="ECO:0000256" key="7">
    <source>
        <dbReference type="HAMAP-Rule" id="MF_00936"/>
    </source>
</evidence>
<dbReference type="SMART" id="SM00434">
    <property type="entry name" value="TOP4c"/>
    <property type="match status" value="1"/>
</dbReference>
<dbReference type="eggNOG" id="COG0188">
    <property type="taxonomic scope" value="Bacteria"/>
</dbReference>
<name>J1JVU4_9HYPH</name>
<dbReference type="InterPro" id="IPR006691">
    <property type="entry name" value="GyrA/parC_rep"/>
</dbReference>